<evidence type="ECO:0000313" key="3">
    <source>
        <dbReference type="EMBL" id="OUO02195.1"/>
    </source>
</evidence>
<dbReference type="Pfam" id="PF13231">
    <property type="entry name" value="PMT_2"/>
    <property type="match status" value="1"/>
</dbReference>
<feature type="transmembrane region" description="Helical" evidence="1">
    <location>
        <begin position="240"/>
        <end position="257"/>
    </location>
</feature>
<dbReference type="RefSeq" id="WP_087425638.1">
    <property type="nucleotide sequence ID" value="NZ_CATZGC010000002.1"/>
</dbReference>
<feature type="transmembrane region" description="Helical" evidence="1">
    <location>
        <begin position="387"/>
        <end position="405"/>
    </location>
</feature>
<proteinExistence type="predicted"/>
<keyword evidence="1" id="KW-0472">Membrane</keyword>
<feature type="transmembrane region" description="Helical" evidence="1">
    <location>
        <begin position="306"/>
        <end position="330"/>
    </location>
</feature>
<comment type="caution">
    <text evidence="3">The sequence shown here is derived from an EMBL/GenBank/DDBJ whole genome shotgun (WGS) entry which is preliminary data.</text>
</comment>
<dbReference type="EMBL" id="NFII01000003">
    <property type="protein sequence ID" value="OUO02195.1"/>
    <property type="molecule type" value="Genomic_DNA"/>
</dbReference>
<feature type="transmembrane region" description="Helical" evidence="1">
    <location>
        <begin position="55"/>
        <end position="76"/>
    </location>
</feature>
<evidence type="ECO:0000259" key="2">
    <source>
        <dbReference type="Pfam" id="PF13231"/>
    </source>
</evidence>
<keyword evidence="1" id="KW-0812">Transmembrane</keyword>
<gene>
    <name evidence="3" type="ORF">B5F97_05305</name>
</gene>
<name>A0A1Y3YWG0_9BACE</name>
<feature type="transmembrane region" description="Helical" evidence="1">
    <location>
        <begin position="269"/>
        <end position="294"/>
    </location>
</feature>
<evidence type="ECO:0000256" key="1">
    <source>
        <dbReference type="SAM" id="Phobius"/>
    </source>
</evidence>
<feature type="transmembrane region" description="Helical" evidence="1">
    <location>
        <begin position="417"/>
        <end position="437"/>
    </location>
</feature>
<sequence length="459" mass="52342">MLVLGTVLVIAIGFLAVNCISVKFTWSEKIGLAFPVGIGLQTMMMLIINLLKIKLITASVMLGGVLILLLLLSFLYKRRDGVIMYYKKAVRIDTSNCNLVWCFFIVLIAYFEYMNFTKCMYFPTFDRDSLAGFDTIGYVMAKEHTFRNLSIFQQSYMPHIHDAGSYMTYAPMVQLSYAFVYLLGAETSKLVPALMYLSLLIAFYGSMQRVTGPTGAAVATFFVLITPEMIAFSSLSATNVIHAATASSGIIYIALWLKCRERKDLYLGSLLLAVNIWTRSEGIVFIGAALAVVFADVLRNRHWKDLLPVAAALFPAFLWAVFSWVSGFYAENIVIFRPYWDAEKAGVIWAFMKAYYKDTQFFGWTVMAFSLSLLANGWFLLKRKDNLALLAMVVISLAFYVMVLYQIDYKWDSIQNVLAYSAKRFFFCFIPMMWFYALSNHWARMLFGRLDSFLLLEEK</sequence>
<protein>
    <recommendedName>
        <fullName evidence="2">Glycosyltransferase RgtA/B/C/D-like domain-containing protein</fullName>
    </recommendedName>
</protein>
<feature type="transmembrane region" description="Helical" evidence="1">
    <location>
        <begin position="190"/>
        <end position="207"/>
    </location>
</feature>
<feature type="domain" description="Glycosyltransferase RgtA/B/C/D-like" evidence="2">
    <location>
        <begin position="189"/>
        <end position="319"/>
    </location>
</feature>
<dbReference type="InterPro" id="IPR038731">
    <property type="entry name" value="RgtA/B/C-like"/>
</dbReference>
<reference evidence="4" key="1">
    <citation type="submission" date="2017-04" db="EMBL/GenBank/DDBJ databases">
        <title>Function of individual gut microbiota members based on whole genome sequencing of pure cultures obtained from chicken caecum.</title>
        <authorList>
            <person name="Medvecky M."/>
            <person name="Cejkova D."/>
            <person name="Polansky O."/>
            <person name="Karasova D."/>
            <person name="Kubasova T."/>
            <person name="Cizek A."/>
            <person name="Rychlik I."/>
        </authorList>
    </citation>
    <scope>NUCLEOTIDE SEQUENCE [LARGE SCALE GENOMIC DNA]</scope>
    <source>
        <strain evidence="4">An43</strain>
    </source>
</reference>
<keyword evidence="1" id="KW-1133">Transmembrane helix</keyword>
<dbReference type="Proteomes" id="UP000195386">
    <property type="component" value="Unassembled WGS sequence"/>
</dbReference>
<feature type="transmembrane region" description="Helical" evidence="1">
    <location>
        <begin position="214"/>
        <end position="234"/>
    </location>
</feature>
<feature type="transmembrane region" description="Helical" evidence="1">
    <location>
        <begin position="166"/>
        <end position="184"/>
    </location>
</feature>
<feature type="transmembrane region" description="Helical" evidence="1">
    <location>
        <begin position="96"/>
        <end position="113"/>
    </location>
</feature>
<feature type="transmembrane region" description="Helical" evidence="1">
    <location>
        <begin position="361"/>
        <end position="381"/>
    </location>
</feature>
<organism evidence="3 4">
    <name type="scientific">Bacteroides clarus</name>
    <dbReference type="NCBI Taxonomy" id="626929"/>
    <lineage>
        <taxon>Bacteria</taxon>
        <taxon>Pseudomonadati</taxon>
        <taxon>Bacteroidota</taxon>
        <taxon>Bacteroidia</taxon>
        <taxon>Bacteroidales</taxon>
        <taxon>Bacteroidaceae</taxon>
        <taxon>Bacteroides</taxon>
    </lineage>
</organism>
<accession>A0A1Y3YWG0</accession>
<feature type="transmembrane region" description="Helical" evidence="1">
    <location>
        <begin position="29"/>
        <end position="48"/>
    </location>
</feature>
<evidence type="ECO:0000313" key="4">
    <source>
        <dbReference type="Proteomes" id="UP000195386"/>
    </source>
</evidence>
<dbReference type="AlphaFoldDB" id="A0A1Y3YWG0"/>